<dbReference type="PANTHER" id="PTHR40624">
    <property type="entry name" value="BIOSYNTHESIS MONOOXYGENASE, PUTATIVE (AFU_ORTHOLOGUE AFUA_1G12025)-RELATED"/>
    <property type="match status" value="1"/>
</dbReference>
<keyword evidence="3" id="KW-1185">Reference proteome</keyword>
<accession>A0AA37M310</accession>
<dbReference type="RefSeq" id="WP_238189257.1">
    <property type="nucleotide sequence ID" value="NZ_BPQJ01000001.1"/>
</dbReference>
<reference evidence="2" key="1">
    <citation type="journal article" date="2016" name="Front. Microbiol.">
        <title>Genome Sequence of the Piezophilic, Mesophilic Sulfate-Reducing Bacterium Desulfovibrio indicus J2T.</title>
        <authorList>
            <person name="Cao J."/>
            <person name="Maignien L."/>
            <person name="Shao Z."/>
            <person name="Alain K."/>
            <person name="Jebbar M."/>
        </authorList>
    </citation>
    <scope>NUCLEOTIDE SEQUENCE</scope>
    <source>
        <strain evidence="2">JCM 32048</strain>
    </source>
</reference>
<evidence type="ECO:0000313" key="2">
    <source>
        <dbReference type="EMBL" id="GJD60204.1"/>
    </source>
</evidence>
<evidence type="ECO:0000313" key="3">
    <source>
        <dbReference type="Proteomes" id="UP001055286"/>
    </source>
</evidence>
<name>A0AA37M310_9HYPH</name>
<dbReference type="PANTHER" id="PTHR40624:SF1">
    <property type="entry name" value="BIOSYNTHESIS MONOOXYGENASE, PUTATIVE (AFU_ORTHOLOGUE AFUA_1G12025)-RELATED"/>
    <property type="match status" value="1"/>
</dbReference>
<reference evidence="2" key="2">
    <citation type="submission" date="2021-08" db="EMBL/GenBank/DDBJ databases">
        <authorList>
            <person name="Tani A."/>
            <person name="Ola A."/>
            <person name="Ogura Y."/>
            <person name="Katsura K."/>
            <person name="Hayashi T."/>
        </authorList>
    </citation>
    <scope>NUCLEOTIDE SEQUENCE</scope>
    <source>
        <strain evidence="2">JCM 32048</strain>
    </source>
</reference>
<protein>
    <recommendedName>
        <fullName evidence="1">ABM domain-containing protein</fullName>
    </recommendedName>
</protein>
<dbReference type="EMBL" id="BPQJ01000001">
    <property type="protein sequence ID" value="GJD60204.1"/>
    <property type="molecule type" value="Genomic_DNA"/>
</dbReference>
<proteinExistence type="predicted"/>
<gene>
    <name evidence="2" type="ORF">MPEAHAMD_0339</name>
</gene>
<dbReference type="SUPFAM" id="SSF54909">
    <property type="entry name" value="Dimeric alpha+beta barrel"/>
    <property type="match status" value="1"/>
</dbReference>
<comment type="caution">
    <text evidence="2">The sequence shown here is derived from an EMBL/GenBank/DDBJ whole genome shotgun (WGS) entry which is preliminary data.</text>
</comment>
<dbReference type="AlphaFoldDB" id="A0AA37M310"/>
<dbReference type="InterPro" id="IPR007138">
    <property type="entry name" value="ABM_dom"/>
</dbReference>
<sequence>MKTISAILRARPGAEDTLRAALLDVAAHVAANEPDTVGFFVSQDAADPTRFTTYERFTDESAMDRHNGSEAVARFFRIAQPILDGEVILVTADEISCR</sequence>
<dbReference type="PROSITE" id="PS51725">
    <property type="entry name" value="ABM"/>
    <property type="match status" value="1"/>
</dbReference>
<organism evidence="2 3">
    <name type="scientific">Methylobacterium frigidaeris</name>
    <dbReference type="NCBI Taxonomy" id="2038277"/>
    <lineage>
        <taxon>Bacteria</taxon>
        <taxon>Pseudomonadati</taxon>
        <taxon>Pseudomonadota</taxon>
        <taxon>Alphaproteobacteria</taxon>
        <taxon>Hyphomicrobiales</taxon>
        <taxon>Methylobacteriaceae</taxon>
        <taxon>Methylobacterium</taxon>
    </lineage>
</organism>
<dbReference type="Gene3D" id="3.30.70.100">
    <property type="match status" value="1"/>
</dbReference>
<feature type="domain" description="ABM" evidence="1">
    <location>
        <begin position="2"/>
        <end position="91"/>
    </location>
</feature>
<evidence type="ECO:0000259" key="1">
    <source>
        <dbReference type="PROSITE" id="PS51725"/>
    </source>
</evidence>
<dbReference type="InterPro" id="IPR011008">
    <property type="entry name" value="Dimeric_a/b-barrel"/>
</dbReference>
<dbReference type="Proteomes" id="UP001055286">
    <property type="component" value="Unassembled WGS sequence"/>
</dbReference>
<dbReference type="Pfam" id="PF03992">
    <property type="entry name" value="ABM"/>
    <property type="match status" value="1"/>
</dbReference>